<dbReference type="Pfam" id="PF13663">
    <property type="entry name" value="DUF4148"/>
    <property type="match status" value="1"/>
</dbReference>
<accession>A0A845GG69</accession>
<evidence type="ECO:0000313" key="1">
    <source>
        <dbReference type="EMBL" id="MYM91827.1"/>
    </source>
</evidence>
<comment type="caution">
    <text evidence="1">The sequence shown here is derived from an EMBL/GenBank/DDBJ whole genome shotgun (WGS) entry which is preliminary data.</text>
</comment>
<evidence type="ECO:0000313" key="2">
    <source>
        <dbReference type="Proteomes" id="UP000470302"/>
    </source>
</evidence>
<dbReference type="Proteomes" id="UP000470302">
    <property type="component" value="Unassembled WGS sequence"/>
</dbReference>
<name>A0A845GG69_9BURK</name>
<sequence length="65" mass="6631">GTAAGSAAAQTAVANGALATTTKAQPAGLTRAQVQAEFLEARKNGTLIENEADMDVAQTKKHHVK</sequence>
<protein>
    <submittedName>
        <fullName evidence="1">DUF4148 domain-containing protein</fullName>
    </submittedName>
</protein>
<dbReference type="RefSeq" id="WP_161100388.1">
    <property type="nucleotide sequence ID" value="NZ_WWCW01000281.1"/>
</dbReference>
<feature type="non-terminal residue" evidence="1">
    <location>
        <position position="1"/>
    </location>
</feature>
<proteinExistence type="predicted"/>
<organism evidence="1 2">
    <name type="scientific">Duganella vulcania</name>
    <dbReference type="NCBI Taxonomy" id="2692166"/>
    <lineage>
        <taxon>Bacteria</taxon>
        <taxon>Pseudomonadati</taxon>
        <taxon>Pseudomonadota</taxon>
        <taxon>Betaproteobacteria</taxon>
        <taxon>Burkholderiales</taxon>
        <taxon>Oxalobacteraceae</taxon>
        <taxon>Telluria group</taxon>
        <taxon>Duganella</taxon>
    </lineage>
</organism>
<gene>
    <name evidence="1" type="ORF">GTP91_32210</name>
</gene>
<dbReference type="AlphaFoldDB" id="A0A845GG69"/>
<dbReference type="EMBL" id="WWCW01000281">
    <property type="protein sequence ID" value="MYM91827.1"/>
    <property type="molecule type" value="Genomic_DNA"/>
</dbReference>
<reference evidence="1 2" key="1">
    <citation type="submission" date="2020-01" db="EMBL/GenBank/DDBJ databases">
        <title>Novel species isolated from a subtropical stream in China.</title>
        <authorList>
            <person name="Lu H."/>
        </authorList>
    </citation>
    <scope>NUCLEOTIDE SEQUENCE [LARGE SCALE GENOMIC DNA]</scope>
    <source>
        <strain evidence="1 2">FT82W</strain>
    </source>
</reference>
<dbReference type="InterPro" id="IPR025421">
    <property type="entry name" value="DUF4148"/>
</dbReference>